<name>A0A6A6JRF5_WESOR</name>
<sequence>MNSGSSSYHHIQGIYCRSGKDELLGVEGRNADQIIRHWPTLRTQRIANQSKTTKLPSGIEVVLTPIELPDFTTLESSLSLNLQTQKYTVREIYHQSKGCYIGLLSAEASSISEEESAFTDWIETFFLLETSLWPYSDSENVQNIKAVRTSEAITTLFETLLRNISSDDQWHIGKDGFIRRVLGFVARNEKIQMAIPAFPCKSPNTRKVGGRNPDMAEKIALDTLHTFAKAVRGIYPPGVAMWVISDGHVFSDCIGVDDDEVSAYDKKLHDLYKSLYNTPEDQEAIRFRGLTDMFFSNPDIANTFPHSYIQNFEIAHPIESKRSSEAETARQIMMAGCQSSREHFQKLIADQHPATLSLYRGQARFMQDDLATPEFLAKSAKQKKKISFAVATEMIARNQAYSNLLELLLPNYVRLSIHAHNNRGPKYAICLFPRDKIRAIDSVKKRHELVPAYEFQVPTPWHNSAIKVAGDDIIYIGKAEIVKAAIEAGDFEGGWVEGPEGGHFALRSTQPAVELDCRSGQPREDSDQRADGGSGQRQ</sequence>
<dbReference type="RefSeq" id="XP_033656393.1">
    <property type="nucleotide sequence ID" value="XM_033800173.1"/>
</dbReference>
<feature type="region of interest" description="Disordered" evidence="1">
    <location>
        <begin position="516"/>
        <end position="538"/>
    </location>
</feature>
<gene>
    <name evidence="2" type="ORF">EI97DRAFT_448670</name>
</gene>
<evidence type="ECO:0000313" key="2">
    <source>
        <dbReference type="EMBL" id="KAF2278854.1"/>
    </source>
</evidence>
<keyword evidence="3" id="KW-1185">Reference proteome</keyword>
<reference evidence="2" key="1">
    <citation type="journal article" date="2020" name="Stud. Mycol.">
        <title>101 Dothideomycetes genomes: a test case for predicting lifestyles and emergence of pathogens.</title>
        <authorList>
            <person name="Haridas S."/>
            <person name="Albert R."/>
            <person name="Binder M."/>
            <person name="Bloem J."/>
            <person name="Labutti K."/>
            <person name="Salamov A."/>
            <person name="Andreopoulos B."/>
            <person name="Baker S."/>
            <person name="Barry K."/>
            <person name="Bills G."/>
            <person name="Bluhm B."/>
            <person name="Cannon C."/>
            <person name="Castanera R."/>
            <person name="Culley D."/>
            <person name="Daum C."/>
            <person name="Ezra D."/>
            <person name="Gonzalez J."/>
            <person name="Henrissat B."/>
            <person name="Kuo A."/>
            <person name="Liang C."/>
            <person name="Lipzen A."/>
            <person name="Lutzoni F."/>
            <person name="Magnuson J."/>
            <person name="Mondo S."/>
            <person name="Nolan M."/>
            <person name="Ohm R."/>
            <person name="Pangilinan J."/>
            <person name="Park H.-J."/>
            <person name="Ramirez L."/>
            <person name="Alfaro M."/>
            <person name="Sun H."/>
            <person name="Tritt A."/>
            <person name="Yoshinaga Y."/>
            <person name="Zwiers L.-H."/>
            <person name="Turgeon B."/>
            <person name="Goodwin S."/>
            <person name="Spatafora J."/>
            <person name="Crous P."/>
            <person name="Grigoriev I."/>
        </authorList>
    </citation>
    <scope>NUCLEOTIDE SEQUENCE</scope>
    <source>
        <strain evidence="2">CBS 379.55</strain>
    </source>
</reference>
<dbReference type="OrthoDB" id="429813at2759"/>
<dbReference type="AlphaFoldDB" id="A0A6A6JRF5"/>
<feature type="compositionally biased region" description="Basic and acidic residues" evidence="1">
    <location>
        <begin position="516"/>
        <end position="530"/>
    </location>
</feature>
<dbReference type="InterPro" id="IPR007817">
    <property type="entry name" value="Isocyanide_synthase_DIT1"/>
</dbReference>
<proteinExistence type="predicted"/>
<accession>A0A6A6JRF5</accession>
<dbReference type="EMBL" id="ML986487">
    <property type="protein sequence ID" value="KAF2278854.1"/>
    <property type="molecule type" value="Genomic_DNA"/>
</dbReference>
<dbReference type="PANTHER" id="PTHR37285:SF5">
    <property type="entry name" value="SPORE WALL MATURATION PROTEIN DIT1"/>
    <property type="match status" value="1"/>
</dbReference>
<evidence type="ECO:0008006" key="4">
    <source>
        <dbReference type="Google" id="ProtNLM"/>
    </source>
</evidence>
<evidence type="ECO:0000256" key="1">
    <source>
        <dbReference type="SAM" id="MobiDB-lite"/>
    </source>
</evidence>
<dbReference type="PANTHER" id="PTHR37285">
    <property type="entry name" value="SPORE WALL MATURATION PROTEIN DIT1"/>
    <property type="match status" value="1"/>
</dbReference>
<organism evidence="2 3">
    <name type="scientific">Westerdykella ornata</name>
    <dbReference type="NCBI Taxonomy" id="318751"/>
    <lineage>
        <taxon>Eukaryota</taxon>
        <taxon>Fungi</taxon>
        <taxon>Dikarya</taxon>
        <taxon>Ascomycota</taxon>
        <taxon>Pezizomycotina</taxon>
        <taxon>Dothideomycetes</taxon>
        <taxon>Pleosporomycetidae</taxon>
        <taxon>Pleosporales</taxon>
        <taxon>Sporormiaceae</taxon>
        <taxon>Westerdykella</taxon>
    </lineage>
</organism>
<dbReference type="GeneID" id="54553348"/>
<dbReference type="Proteomes" id="UP000800097">
    <property type="component" value="Unassembled WGS sequence"/>
</dbReference>
<evidence type="ECO:0000313" key="3">
    <source>
        <dbReference type="Proteomes" id="UP000800097"/>
    </source>
</evidence>
<dbReference type="Pfam" id="PF05141">
    <property type="entry name" value="DIT1_PvcA"/>
    <property type="match status" value="1"/>
</dbReference>
<protein>
    <recommendedName>
        <fullName evidence="4">Pyoverdine/dityrosine biosynthesis protein</fullName>
    </recommendedName>
</protein>